<keyword evidence="2" id="KW-0614">Plasmid</keyword>
<dbReference type="InterPro" id="IPR018777">
    <property type="entry name" value="Replication_initiator_prot_A"/>
</dbReference>
<dbReference type="AlphaFoldDB" id="A0A2R4K2Q3"/>
<geneLocation type="plasmid" evidence="2">
    <name>pChV1</name>
</geneLocation>
<dbReference type="EMBL" id="MG651603">
    <property type="protein sequence ID" value="AVV48150.1"/>
    <property type="molecule type" value="Genomic_DNA"/>
</dbReference>
<evidence type="ECO:0000256" key="1">
    <source>
        <dbReference type="SAM" id="MobiDB-lite"/>
    </source>
</evidence>
<proteinExistence type="predicted"/>
<protein>
    <submittedName>
        <fullName evidence="2">RPA</fullName>
    </submittedName>
</protein>
<name>A0A2R4K2Q3_CHRVL</name>
<sequence>MDSLLQQFLQLPKEQRKNYLRLLNQQAQREMALHVLLTLPEQISWLLAKEKQDGVQLQFLKQKAEQRLALLLRLLSFSKTAPDPLSSIPCAVLPQAPLEALETRSWKSDNFSLELPLFALSCQDIPGIWQWQNRDGSRQLSIQLRDSTLGRATVYDRELLVYFCSQLCQHQFGATGPLPNRLRFGIAGFLRDTGRDQGGRSYRAVEKSLQRLCNTEFDYRQEGLKDIQQPLLASWTKLISSGELQIEVELSPWLLDAVQQRRVLSLHPGYLQLRKPLAKRLYELARKHCGRQREWRIGIDALHLKSGSQASRREFRRMLKTVLAEGPFPGYQLLWDASRDQLQVVNRDPHLPALHPRFKCGRMTGRRESNHPSCQNYGKLPTLQREISRKKSE</sequence>
<organism evidence="2">
    <name type="scientific">Chromobacterium violaceum</name>
    <dbReference type="NCBI Taxonomy" id="536"/>
    <lineage>
        <taxon>Bacteria</taxon>
        <taxon>Pseudomonadati</taxon>
        <taxon>Pseudomonadota</taxon>
        <taxon>Betaproteobacteria</taxon>
        <taxon>Neisseriales</taxon>
        <taxon>Chromobacteriaceae</taxon>
        <taxon>Chromobacterium</taxon>
    </lineage>
</organism>
<reference evidence="2" key="1">
    <citation type="journal article" date="2018" name="Sci. Rep.">
        <title>Identification and DNA annotation of a plasmid isolated from Chromobacterium violaceum.</title>
        <authorList>
            <person name="Lima D.C."/>
            <person name="Nyberg L.K."/>
            <person name="Westerlund F."/>
            <person name="Batistuzzo de Medeiros S.R."/>
        </authorList>
    </citation>
    <scope>NUCLEOTIDE SEQUENCE</scope>
    <source>
        <strain evidence="2">ATCC 12472</strain>
        <plasmid evidence="2">pChV1</plasmid>
    </source>
</reference>
<dbReference type="RefSeq" id="WP_080762344.1">
    <property type="nucleotide sequence ID" value="NZ_JWPW01000020.1"/>
</dbReference>
<accession>A0A2R4K2Q3</accession>
<evidence type="ECO:0000313" key="2">
    <source>
        <dbReference type="EMBL" id="AVV48150.1"/>
    </source>
</evidence>
<feature type="region of interest" description="Disordered" evidence="1">
    <location>
        <begin position="362"/>
        <end position="393"/>
    </location>
</feature>
<dbReference type="Pfam" id="PF10134">
    <property type="entry name" value="RPA"/>
    <property type="match status" value="1"/>
</dbReference>